<feature type="chain" id="PRO_5005602212" evidence="1">
    <location>
        <begin position="25"/>
        <end position="288"/>
    </location>
</feature>
<protein>
    <submittedName>
        <fullName evidence="2">Uncharacterized protein</fullName>
    </submittedName>
</protein>
<evidence type="ECO:0000313" key="3">
    <source>
        <dbReference type="Proteomes" id="UP000037460"/>
    </source>
</evidence>
<accession>A0A0M0JYS6</accession>
<reference evidence="3" key="1">
    <citation type="journal article" date="2015" name="PLoS Genet.">
        <title>Genome Sequence and Transcriptome Analyses of Chrysochromulina tobin: Metabolic Tools for Enhanced Algal Fitness in the Prominent Order Prymnesiales (Haptophyceae).</title>
        <authorList>
            <person name="Hovde B.T."/>
            <person name="Deodato C.R."/>
            <person name="Hunsperger H.M."/>
            <person name="Ryken S.A."/>
            <person name="Yost W."/>
            <person name="Jha R.K."/>
            <person name="Patterson J."/>
            <person name="Monnat R.J. Jr."/>
            <person name="Barlow S.B."/>
            <person name="Starkenburg S.R."/>
            <person name="Cattolico R.A."/>
        </authorList>
    </citation>
    <scope>NUCLEOTIDE SEQUENCE</scope>
    <source>
        <strain evidence="3">CCMP291</strain>
    </source>
</reference>
<organism evidence="2 3">
    <name type="scientific">Chrysochromulina tobinii</name>
    <dbReference type="NCBI Taxonomy" id="1460289"/>
    <lineage>
        <taxon>Eukaryota</taxon>
        <taxon>Haptista</taxon>
        <taxon>Haptophyta</taxon>
        <taxon>Prymnesiophyceae</taxon>
        <taxon>Prymnesiales</taxon>
        <taxon>Chrysochromulinaceae</taxon>
        <taxon>Chrysochromulina</taxon>
    </lineage>
</organism>
<dbReference type="AlphaFoldDB" id="A0A0M0JYS6"/>
<dbReference type="EMBL" id="JWZX01002015">
    <property type="protein sequence ID" value="KOO31442.1"/>
    <property type="molecule type" value="Genomic_DNA"/>
</dbReference>
<evidence type="ECO:0000256" key="1">
    <source>
        <dbReference type="SAM" id="SignalP"/>
    </source>
</evidence>
<name>A0A0M0JYS6_9EUKA</name>
<dbReference type="Proteomes" id="UP000037460">
    <property type="component" value="Unassembled WGS sequence"/>
</dbReference>
<comment type="caution">
    <text evidence="2">The sequence shown here is derived from an EMBL/GenBank/DDBJ whole genome shotgun (WGS) entry which is preliminary data.</text>
</comment>
<proteinExistence type="predicted"/>
<keyword evidence="3" id="KW-1185">Reference proteome</keyword>
<evidence type="ECO:0000313" key="2">
    <source>
        <dbReference type="EMBL" id="KOO31442.1"/>
    </source>
</evidence>
<sequence>MAFSSRNILVILVRGLAFRGGGRASQDPSAPLQVSSSPDEQILALRSLQQHVIAPARTLGWRVGLAIDVVMPSHLHSAWQQAKSASGLRAATIERISETYRERTQSESMVDMMIWANRTGPAEWGSRSAMLISRADLVFRKPLPLPAPPDEDGKLMLSHKSLHQKTNLTRCVTMWSELIIYVPRRLEPKFTEIVTATANRQGENLHSMIDVPVPGAHPSRERCATGWVPGCRIGIPELEVRAFAPGANAGPDSKFSYNPVYYIIGRNQSMTIVPPSKCTMGHSGMGRL</sequence>
<keyword evidence="1" id="KW-0732">Signal</keyword>
<gene>
    <name evidence="2" type="ORF">Ctob_006001</name>
</gene>
<feature type="signal peptide" evidence="1">
    <location>
        <begin position="1"/>
        <end position="24"/>
    </location>
</feature>